<dbReference type="SUPFAM" id="SSF52540">
    <property type="entry name" value="P-loop containing nucleoside triphosphate hydrolases"/>
    <property type="match status" value="1"/>
</dbReference>
<name>B2A0M0_NATTJ</name>
<keyword evidence="7" id="KW-1185">Reference proteome</keyword>
<organism evidence="6 7">
    <name type="scientific">Natranaerobius thermophilus (strain ATCC BAA-1301 / DSM 18059 / JW/NM-WN-LF)</name>
    <dbReference type="NCBI Taxonomy" id="457570"/>
    <lineage>
        <taxon>Bacteria</taxon>
        <taxon>Bacillati</taxon>
        <taxon>Bacillota</taxon>
        <taxon>Clostridia</taxon>
        <taxon>Natranaerobiales</taxon>
        <taxon>Natranaerobiaceae</taxon>
        <taxon>Natranaerobius</taxon>
    </lineage>
</organism>
<dbReference type="InterPro" id="IPR027417">
    <property type="entry name" value="P-loop_NTPase"/>
</dbReference>
<dbReference type="PROSITE" id="PS50893">
    <property type="entry name" value="ABC_TRANSPORTER_2"/>
    <property type="match status" value="1"/>
</dbReference>
<dbReference type="RefSeq" id="WP_012447473.1">
    <property type="nucleotide sequence ID" value="NC_010718.1"/>
</dbReference>
<dbReference type="SMART" id="SM00382">
    <property type="entry name" value="AAA"/>
    <property type="match status" value="1"/>
</dbReference>
<accession>B2A0M0</accession>
<dbReference type="OrthoDB" id="9804819at2"/>
<dbReference type="KEGG" id="nth:Nther_1012"/>
<evidence type="ECO:0000313" key="6">
    <source>
        <dbReference type="EMBL" id="ACB84596.1"/>
    </source>
</evidence>
<dbReference type="InParanoid" id="B2A0M0"/>
<dbReference type="eggNOG" id="COG1131">
    <property type="taxonomic scope" value="Bacteria"/>
</dbReference>
<dbReference type="HOGENOM" id="CLU_000604_1_2_9"/>
<keyword evidence="2" id="KW-0813">Transport</keyword>
<dbReference type="GO" id="GO:0016887">
    <property type="term" value="F:ATP hydrolysis activity"/>
    <property type="evidence" value="ECO:0007669"/>
    <property type="project" value="InterPro"/>
</dbReference>
<proteinExistence type="inferred from homology"/>
<dbReference type="Pfam" id="PF00005">
    <property type="entry name" value="ABC_tran"/>
    <property type="match status" value="1"/>
</dbReference>
<dbReference type="Proteomes" id="UP000001683">
    <property type="component" value="Chromosome"/>
</dbReference>
<dbReference type="InterPro" id="IPR003593">
    <property type="entry name" value="AAA+_ATPase"/>
</dbReference>
<sequence>MCEIINVKGLTTEDRSGQSLNDLNFTVNRGEIFAILGHYGAGKTTLLDCMTRINTPSQGSIIYNINSNKEDIYKHIGVQMQAQYFEHPWLTVKEVCEMYKEMFQSDVEITQLLEEFNLQKQSNTFVEYLSNDNQRKLNILLTLIKDPEIIFLDEPTTNLNPVPRKEVLENIKKIRTNRKKTIVMCTYLINEVAYLADRTLVLHKGEQVCLDEVSSILEDYSLKWQIIEFQIKDQKASSQLMKYQVTQLSGDRYKLLTSDAHKMLTQLKQDVDIVDEKIKDPTLEDIFSKFAGYKIDREGRIVNE</sequence>
<reference evidence="6 7" key="1">
    <citation type="submission" date="2008-04" db="EMBL/GenBank/DDBJ databases">
        <title>Complete sequence of chromosome of Natranaerobius thermophilus JW/NM-WN-LF.</title>
        <authorList>
            <consortium name="US DOE Joint Genome Institute"/>
            <person name="Copeland A."/>
            <person name="Lucas S."/>
            <person name="Lapidus A."/>
            <person name="Glavina del Rio T."/>
            <person name="Dalin E."/>
            <person name="Tice H."/>
            <person name="Bruce D."/>
            <person name="Goodwin L."/>
            <person name="Pitluck S."/>
            <person name="Chertkov O."/>
            <person name="Brettin T."/>
            <person name="Detter J.C."/>
            <person name="Han C."/>
            <person name="Kuske C.R."/>
            <person name="Schmutz J."/>
            <person name="Larimer F."/>
            <person name="Land M."/>
            <person name="Hauser L."/>
            <person name="Kyrpides N."/>
            <person name="Lykidis A."/>
            <person name="Mesbah N.M."/>
            <person name="Wiegel J."/>
        </authorList>
    </citation>
    <scope>NUCLEOTIDE SEQUENCE [LARGE SCALE GENOMIC DNA]</scope>
    <source>
        <strain evidence="7">ATCC BAA-1301 / DSM 18059 / JW/NM-WN-LF</strain>
    </source>
</reference>
<feature type="domain" description="ABC transporter" evidence="5">
    <location>
        <begin position="5"/>
        <end position="229"/>
    </location>
</feature>
<evidence type="ECO:0000256" key="2">
    <source>
        <dbReference type="ARBA" id="ARBA00022448"/>
    </source>
</evidence>
<dbReference type="EMBL" id="CP001034">
    <property type="protein sequence ID" value="ACB84596.1"/>
    <property type="molecule type" value="Genomic_DNA"/>
</dbReference>
<dbReference type="PANTHER" id="PTHR42711">
    <property type="entry name" value="ABC TRANSPORTER ATP-BINDING PROTEIN"/>
    <property type="match status" value="1"/>
</dbReference>
<protein>
    <submittedName>
        <fullName evidence="6">ABC transporter related</fullName>
    </submittedName>
</protein>
<dbReference type="STRING" id="457570.Nther_1012"/>
<reference evidence="6 7" key="2">
    <citation type="journal article" date="2011" name="J. Bacteriol.">
        <title>Complete genome sequence of the anaerobic, halophilic alkalithermophile Natranaerobius thermophilus JW/NM-WN-LF.</title>
        <authorList>
            <person name="Zhao B."/>
            <person name="Mesbah N.M."/>
            <person name="Dalin E."/>
            <person name="Goodwin L."/>
            <person name="Nolan M."/>
            <person name="Pitluck S."/>
            <person name="Chertkov O."/>
            <person name="Brettin T.S."/>
            <person name="Han J."/>
            <person name="Larimer F.W."/>
            <person name="Land M.L."/>
            <person name="Hauser L."/>
            <person name="Kyrpides N."/>
            <person name="Wiegel J."/>
        </authorList>
    </citation>
    <scope>NUCLEOTIDE SEQUENCE [LARGE SCALE GENOMIC DNA]</scope>
    <source>
        <strain evidence="7">ATCC BAA-1301 / DSM 18059 / JW/NM-WN-LF</strain>
    </source>
</reference>
<comment type="similarity">
    <text evidence="1">Belongs to the ABC transporter superfamily.</text>
</comment>
<dbReference type="PANTHER" id="PTHR42711:SF5">
    <property type="entry name" value="ABC TRANSPORTER ATP-BINDING PROTEIN NATA"/>
    <property type="match status" value="1"/>
</dbReference>
<keyword evidence="3" id="KW-0547">Nucleotide-binding</keyword>
<evidence type="ECO:0000256" key="3">
    <source>
        <dbReference type="ARBA" id="ARBA00022741"/>
    </source>
</evidence>
<evidence type="ECO:0000259" key="5">
    <source>
        <dbReference type="PROSITE" id="PS50893"/>
    </source>
</evidence>
<keyword evidence="4" id="KW-0067">ATP-binding</keyword>
<evidence type="ECO:0000256" key="4">
    <source>
        <dbReference type="ARBA" id="ARBA00022840"/>
    </source>
</evidence>
<dbReference type="InterPro" id="IPR003439">
    <property type="entry name" value="ABC_transporter-like_ATP-bd"/>
</dbReference>
<evidence type="ECO:0000313" key="7">
    <source>
        <dbReference type="Proteomes" id="UP000001683"/>
    </source>
</evidence>
<evidence type="ECO:0000256" key="1">
    <source>
        <dbReference type="ARBA" id="ARBA00005417"/>
    </source>
</evidence>
<dbReference type="AlphaFoldDB" id="B2A0M0"/>
<dbReference type="InterPro" id="IPR050763">
    <property type="entry name" value="ABC_transporter_ATP-binding"/>
</dbReference>
<gene>
    <name evidence="6" type="ordered locus">Nther_1012</name>
</gene>
<dbReference type="Gene3D" id="3.40.50.300">
    <property type="entry name" value="P-loop containing nucleotide triphosphate hydrolases"/>
    <property type="match status" value="1"/>
</dbReference>
<dbReference type="GO" id="GO:0005524">
    <property type="term" value="F:ATP binding"/>
    <property type="evidence" value="ECO:0007669"/>
    <property type="project" value="UniProtKB-KW"/>
</dbReference>